<dbReference type="OMA" id="SQARNWR"/>
<keyword evidence="1 2" id="KW-0195">Cyclin</keyword>
<evidence type="ECO:0000313" key="5">
    <source>
        <dbReference type="EMBL" id="EST08509.1"/>
    </source>
</evidence>
<dbReference type="AlphaFoldDB" id="V5EZY5"/>
<dbReference type="Proteomes" id="UP000019377">
    <property type="component" value="Unassembled WGS sequence"/>
</dbReference>
<reference evidence="6" key="1">
    <citation type="journal article" date="2013" name="Genome Announc.">
        <title>Draft genome sequence of Pseudozyma brasiliensis sp. nov. strain GHG001, a high producer of endo-1,4-xylanase isolated from an insect pest of sugarcane.</title>
        <authorList>
            <person name="Oliveira J.V.D.C."/>
            <person name="dos Santos R.A.C."/>
            <person name="Borges T.A."/>
            <person name="Riano-Pachon D.M."/>
            <person name="Goldman G.H."/>
        </authorList>
    </citation>
    <scope>NUCLEOTIDE SEQUENCE [LARGE SCALE GENOMIC DNA]</scope>
    <source>
        <strain evidence="6">GHG001</strain>
    </source>
</reference>
<feature type="domain" description="Cyclin-like" evidence="4">
    <location>
        <begin position="105"/>
        <end position="197"/>
    </location>
</feature>
<dbReference type="InterPro" id="IPR013763">
    <property type="entry name" value="Cyclin-like_dom"/>
</dbReference>
<accession>V5EZY5</accession>
<dbReference type="HOGENOM" id="CLU_022620_4_0_1"/>
<dbReference type="SUPFAM" id="SSF47954">
    <property type="entry name" value="Cyclin-like"/>
    <property type="match status" value="2"/>
</dbReference>
<dbReference type="Pfam" id="PF16899">
    <property type="entry name" value="Cyclin_C_2"/>
    <property type="match status" value="1"/>
</dbReference>
<dbReference type="EMBL" id="KI545858">
    <property type="protein sequence ID" value="EST08509.1"/>
    <property type="molecule type" value="Genomic_DNA"/>
</dbReference>
<feature type="region of interest" description="Disordered" evidence="3">
    <location>
        <begin position="398"/>
        <end position="456"/>
    </location>
</feature>
<evidence type="ECO:0000313" key="6">
    <source>
        <dbReference type="Proteomes" id="UP000019377"/>
    </source>
</evidence>
<evidence type="ECO:0000259" key="4">
    <source>
        <dbReference type="SMART" id="SM00385"/>
    </source>
</evidence>
<dbReference type="Gene3D" id="1.10.472.10">
    <property type="entry name" value="Cyclin-like"/>
    <property type="match status" value="2"/>
</dbReference>
<dbReference type="SMART" id="SM00385">
    <property type="entry name" value="CYCLIN"/>
    <property type="match status" value="1"/>
</dbReference>
<dbReference type="eggNOG" id="KOG2496">
    <property type="taxonomic scope" value="Eukaryota"/>
</dbReference>
<dbReference type="GO" id="GO:0016538">
    <property type="term" value="F:cyclin-dependent protein serine/threonine kinase regulator activity"/>
    <property type="evidence" value="ECO:0007669"/>
    <property type="project" value="InterPro"/>
</dbReference>
<dbReference type="RefSeq" id="XP_016293498.1">
    <property type="nucleotide sequence ID" value="XM_016435166.1"/>
</dbReference>
<dbReference type="InterPro" id="IPR043198">
    <property type="entry name" value="Cyclin/Ssn8"/>
</dbReference>
<dbReference type="STRING" id="1365824.V5EZY5"/>
<dbReference type="InterPro" id="IPR006671">
    <property type="entry name" value="Cyclin_N"/>
</dbReference>
<dbReference type="GeneID" id="27417783"/>
<dbReference type="CDD" id="cd20525">
    <property type="entry name" value="CYCLIN_CCNH_rpt2"/>
    <property type="match status" value="1"/>
</dbReference>
<evidence type="ECO:0000256" key="3">
    <source>
        <dbReference type="SAM" id="MobiDB-lite"/>
    </source>
</evidence>
<keyword evidence="6" id="KW-1185">Reference proteome</keyword>
<dbReference type="CDD" id="cd20524">
    <property type="entry name" value="CYCLIN_CCNH_rpt1"/>
    <property type="match status" value="1"/>
</dbReference>
<proteinExistence type="inferred from homology"/>
<dbReference type="GO" id="GO:0006357">
    <property type="term" value="P:regulation of transcription by RNA polymerase II"/>
    <property type="evidence" value="ECO:0007669"/>
    <property type="project" value="InterPro"/>
</dbReference>
<evidence type="ECO:0000256" key="1">
    <source>
        <dbReference type="ARBA" id="ARBA00023127"/>
    </source>
</evidence>
<dbReference type="InterPro" id="IPR031658">
    <property type="entry name" value="Cyclin_C_2"/>
</dbReference>
<dbReference type="Pfam" id="PF00134">
    <property type="entry name" value="Cyclin_N"/>
    <property type="match status" value="1"/>
</dbReference>
<comment type="similarity">
    <text evidence="2">Belongs to the cyclin family.</text>
</comment>
<evidence type="ECO:0000256" key="2">
    <source>
        <dbReference type="RuleBase" id="RU000383"/>
    </source>
</evidence>
<gene>
    <name evidence="5" type="ORF">PSEUBRA_SCAF16g05376</name>
</gene>
<dbReference type="PANTHER" id="PTHR10026">
    <property type="entry name" value="CYCLIN"/>
    <property type="match status" value="1"/>
</dbReference>
<name>V5EZY5_KALBG</name>
<dbReference type="InterPro" id="IPR036915">
    <property type="entry name" value="Cyclin-like_sf"/>
</dbReference>
<sequence>MADIASELAEGVAGPSYSTASMRPITLPSTPHTPPPFGPTSLYAQTSQARNWRFSLPTLSSIRSNANSTARERLTALWAAESSSTPAPPFLTVEEEQSLIAYYLVKISAITHALRLPELVEATATTYVKRFYLRNTVMDFHPKSLVITCIFLASKTENYPLNLGEFARKLAGKQASDKAVVEENRRTVLGLEFLVSQSLGFEYGVRGAHRSLYGLLLDVQDVGVGREEVRELAEGARGKLGTARLTDAEFVYTPSQIALACVRATGERGREVVGLWLDQKTQLARKAALEGKKKRQAVREAEVVRATKVKQALARRSKAKLGAKTQVEETPTPIDPATVEFDDALLEAQPLGMTREELERVLDEIEAMITERETGGYTGQGKGAEDLERIKAIDARQKACMNPENTPGSRLYRKRQAEGEDGEEGNGKRARKDGVDSDDDDVPQADGFSVKPEPKV</sequence>
<organism evidence="5 6">
    <name type="scientific">Kalmanozyma brasiliensis (strain GHG001)</name>
    <name type="common">Yeast</name>
    <name type="synonym">Pseudozyma brasiliensis</name>
    <dbReference type="NCBI Taxonomy" id="1365824"/>
    <lineage>
        <taxon>Eukaryota</taxon>
        <taxon>Fungi</taxon>
        <taxon>Dikarya</taxon>
        <taxon>Basidiomycota</taxon>
        <taxon>Ustilaginomycotina</taxon>
        <taxon>Ustilaginomycetes</taxon>
        <taxon>Ustilaginales</taxon>
        <taxon>Ustilaginaceae</taxon>
        <taxon>Kalmanozyma</taxon>
    </lineage>
</organism>
<protein>
    <recommendedName>
        <fullName evidence="4">Cyclin-like domain-containing protein</fullName>
    </recommendedName>
</protein>
<dbReference type="OrthoDB" id="340962at2759"/>